<evidence type="ECO:0000256" key="3">
    <source>
        <dbReference type="ARBA" id="ARBA00023098"/>
    </source>
</evidence>
<dbReference type="InterPro" id="IPR029058">
    <property type="entry name" value="AB_hydrolase_fold"/>
</dbReference>
<keyword evidence="3 4" id="KW-0443">Lipid metabolism</keyword>
<accession>A0AAV0BQT3</accession>
<evidence type="ECO:0000256" key="2">
    <source>
        <dbReference type="ARBA" id="ARBA00022963"/>
    </source>
</evidence>
<evidence type="ECO:0000256" key="6">
    <source>
        <dbReference type="SAM" id="MobiDB-lite"/>
    </source>
</evidence>
<evidence type="ECO:0000256" key="4">
    <source>
        <dbReference type="PIRNR" id="PIRNR018169"/>
    </source>
</evidence>
<comment type="catalytic activity">
    <reaction evidence="4">
        <text>a 1-O-alkyl-2-acetyl-sn-glycero-3-phosphocholine + H2O = a 1-O-alkyl-sn-glycero-3-phosphocholine + acetate + H(+)</text>
        <dbReference type="Rhea" id="RHEA:17777"/>
        <dbReference type="ChEBI" id="CHEBI:15377"/>
        <dbReference type="ChEBI" id="CHEBI:15378"/>
        <dbReference type="ChEBI" id="CHEBI:30089"/>
        <dbReference type="ChEBI" id="CHEBI:30909"/>
        <dbReference type="ChEBI" id="CHEBI:36707"/>
        <dbReference type="EC" id="3.1.1.47"/>
    </reaction>
</comment>
<dbReference type="Proteomes" id="UP001153365">
    <property type="component" value="Unassembled WGS sequence"/>
</dbReference>
<feature type="active site" description="Nucleophile" evidence="5">
    <location>
        <position position="331"/>
    </location>
</feature>
<evidence type="ECO:0000313" key="7">
    <source>
        <dbReference type="EMBL" id="CAH7688559.1"/>
    </source>
</evidence>
<dbReference type="EC" id="3.1.1.47" evidence="4"/>
<feature type="active site" description="Charge relay system" evidence="5">
    <location>
        <position position="419"/>
    </location>
</feature>
<sequence>MFNLRSRAPEVSPTQSDVLPVTSSASSQTSQSTSHGKRSGNQRLEPTCRRGPWRWLDRLSCYLPQYSGNYSAVGTLTLEIPIESSREFSTPMRLKNNEPALRLCNSLMTIFYPTSERSKAGPRLQWITMPQIRGYLKFARIRSWKLLLAIPLSLLAIGRTKLPTFGAAPINQHGKKRQLILFCHGLTGNRTCYSQLCGQLAAKGYVVAAIEHRDGSGSHSVVNDRSRLAKSSFEVPCIDMEDLDDKTRPETYLIARAYQLELRTIELLEASKILGRLSEQEGWRTIKSANVRVSGSADWFGDDGSSWSDKEWCLFASSVDWNQNVIAAGHSFGGATVLACAMLQERPKNWIKLIAYDPWIETLEYWPSSAPKLLEDPELPILVVNSPGFSYWPSHFNALLSIIQKSKQAWIITVGGIIHTSFSDLPILLNKVLKLIGKLKLDSQKALELIIGATIEFVEEQPGELLSPENSKVIEPKKPEEIEPGDIVVHLKP</sequence>
<dbReference type="GO" id="GO:0016042">
    <property type="term" value="P:lipid catabolic process"/>
    <property type="evidence" value="ECO:0007669"/>
    <property type="project" value="UniProtKB-KW"/>
</dbReference>
<feature type="active site" description="Charge relay system" evidence="5">
    <location>
        <position position="357"/>
    </location>
</feature>
<comment type="caution">
    <text evidence="7">The sequence shown here is derived from an EMBL/GenBank/DDBJ whole genome shotgun (WGS) entry which is preliminary data.</text>
</comment>
<dbReference type="PIRSF" id="PIRSF018169">
    <property type="entry name" value="PAF_acetylhydrolase"/>
    <property type="match status" value="1"/>
</dbReference>
<feature type="region of interest" description="Disordered" evidence="6">
    <location>
        <begin position="1"/>
        <end position="46"/>
    </location>
</feature>
<evidence type="ECO:0000256" key="1">
    <source>
        <dbReference type="ARBA" id="ARBA00022801"/>
    </source>
</evidence>
<name>A0AAV0BQT3_PHAPC</name>
<evidence type="ECO:0000256" key="5">
    <source>
        <dbReference type="PIRSR" id="PIRSR018169-1"/>
    </source>
</evidence>
<comment type="similarity">
    <text evidence="4">Belongs to the serine esterase family.</text>
</comment>
<dbReference type="PANTHER" id="PTHR10272">
    <property type="entry name" value="PLATELET-ACTIVATING FACTOR ACETYLHYDROLASE"/>
    <property type="match status" value="1"/>
</dbReference>
<dbReference type="Pfam" id="PF03403">
    <property type="entry name" value="PAF-AH_p_II"/>
    <property type="match status" value="1"/>
</dbReference>
<keyword evidence="1 4" id="KW-0378">Hydrolase</keyword>
<organism evidence="7 8">
    <name type="scientific">Phakopsora pachyrhizi</name>
    <name type="common">Asian soybean rust disease fungus</name>
    <dbReference type="NCBI Taxonomy" id="170000"/>
    <lineage>
        <taxon>Eukaryota</taxon>
        <taxon>Fungi</taxon>
        <taxon>Dikarya</taxon>
        <taxon>Basidiomycota</taxon>
        <taxon>Pucciniomycotina</taxon>
        <taxon>Pucciniomycetes</taxon>
        <taxon>Pucciniales</taxon>
        <taxon>Phakopsoraceae</taxon>
        <taxon>Phakopsora</taxon>
    </lineage>
</organism>
<dbReference type="InterPro" id="IPR016715">
    <property type="entry name" value="PAF_acetylhydro_eukaryote"/>
</dbReference>
<proteinExistence type="inferred from homology"/>
<protein>
    <recommendedName>
        <fullName evidence="4">Putative phospholipase</fullName>
        <ecNumber evidence="4">3.1.1.47</ecNumber>
    </recommendedName>
</protein>
<dbReference type="EMBL" id="CALTRL010005990">
    <property type="protein sequence ID" value="CAH7688559.1"/>
    <property type="molecule type" value="Genomic_DNA"/>
</dbReference>
<gene>
    <name evidence="7" type="ORF">PPACK8108_LOCUS23528</name>
</gene>
<keyword evidence="2 4" id="KW-0442">Lipid degradation</keyword>
<evidence type="ECO:0000313" key="8">
    <source>
        <dbReference type="Proteomes" id="UP001153365"/>
    </source>
</evidence>
<keyword evidence="8" id="KW-1185">Reference proteome</keyword>
<dbReference type="SUPFAM" id="SSF53474">
    <property type="entry name" value="alpha/beta-Hydrolases"/>
    <property type="match status" value="1"/>
</dbReference>
<reference evidence="7" key="1">
    <citation type="submission" date="2022-06" db="EMBL/GenBank/DDBJ databases">
        <authorList>
            <consortium name="SYNGENTA / RWTH Aachen University"/>
        </authorList>
    </citation>
    <scope>NUCLEOTIDE SEQUENCE</scope>
</reference>
<dbReference type="GO" id="GO:0003847">
    <property type="term" value="F:1-alkyl-2-acetylglycerophosphocholine esterase activity"/>
    <property type="evidence" value="ECO:0007669"/>
    <property type="project" value="UniProtKB-UniRule"/>
</dbReference>
<feature type="compositionally biased region" description="Low complexity" evidence="6">
    <location>
        <begin position="22"/>
        <end position="34"/>
    </location>
</feature>
<dbReference type="AlphaFoldDB" id="A0AAV0BQT3"/>
<dbReference type="Gene3D" id="3.40.50.1820">
    <property type="entry name" value="alpha/beta hydrolase"/>
    <property type="match status" value="1"/>
</dbReference>
<dbReference type="PANTHER" id="PTHR10272:SF0">
    <property type="entry name" value="PLATELET-ACTIVATING FACTOR ACETYLHYDROLASE"/>
    <property type="match status" value="1"/>
</dbReference>